<evidence type="ECO:0000313" key="1">
    <source>
        <dbReference type="Proteomes" id="UP000887574"/>
    </source>
</evidence>
<dbReference type="GO" id="GO:0005615">
    <property type="term" value="C:extracellular space"/>
    <property type="evidence" value="ECO:0007669"/>
    <property type="project" value="TreeGrafter"/>
</dbReference>
<dbReference type="SUPFAM" id="SSF53649">
    <property type="entry name" value="Alkaline phosphatase-like"/>
    <property type="match status" value="1"/>
</dbReference>
<accession>A0A915CNY2</accession>
<keyword evidence="1" id="KW-1185">Reference proteome</keyword>
<name>A0A915CNY2_9BILA</name>
<dbReference type="InterPro" id="IPR017850">
    <property type="entry name" value="Alkaline_phosphatase_core_sf"/>
</dbReference>
<organism evidence="1 2">
    <name type="scientific">Ditylenchus dipsaci</name>
    <dbReference type="NCBI Taxonomy" id="166011"/>
    <lineage>
        <taxon>Eukaryota</taxon>
        <taxon>Metazoa</taxon>
        <taxon>Ecdysozoa</taxon>
        <taxon>Nematoda</taxon>
        <taxon>Chromadorea</taxon>
        <taxon>Rhabditida</taxon>
        <taxon>Tylenchina</taxon>
        <taxon>Tylenchomorpha</taxon>
        <taxon>Sphaerularioidea</taxon>
        <taxon>Anguinidae</taxon>
        <taxon>Anguininae</taxon>
        <taxon>Ditylenchus</taxon>
    </lineage>
</organism>
<dbReference type="WBParaSite" id="jg10643.2">
    <property type="protein sequence ID" value="jg10643.2"/>
    <property type="gene ID" value="jg10643"/>
</dbReference>
<protein>
    <submittedName>
        <fullName evidence="2">Sulfatase N-terminal domain-containing protein</fullName>
    </submittedName>
</protein>
<dbReference type="CDD" id="cd16021">
    <property type="entry name" value="ALP_like"/>
    <property type="match status" value="1"/>
</dbReference>
<dbReference type="PANTHER" id="PTHR10974:SF75">
    <property type="entry name" value="SULFATASE DOMAIN-CONTAINING PROTEIN"/>
    <property type="match status" value="1"/>
</dbReference>
<dbReference type="InterPro" id="IPR004245">
    <property type="entry name" value="DUF229"/>
</dbReference>
<proteinExistence type="predicted"/>
<dbReference type="PANTHER" id="PTHR10974">
    <property type="entry name" value="FI08016P-RELATED"/>
    <property type="match status" value="1"/>
</dbReference>
<dbReference type="AlphaFoldDB" id="A0A915CNY2"/>
<dbReference type="Proteomes" id="UP000887574">
    <property type="component" value="Unplaced"/>
</dbReference>
<evidence type="ECO:0000313" key="2">
    <source>
        <dbReference type="WBParaSite" id="jg10643.2"/>
    </source>
</evidence>
<reference evidence="2" key="1">
    <citation type="submission" date="2022-11" db="UniProtKB">
        <authorList>
            <consortium name="WormBaseParasite"/>
        </authorList>
    </citation>
    <scope>IDENTIFICATION</scope>
</reference>
<dbReference type="Pfam" id="PF02995">
    <property type="entry name" value="DUF229"/>
    <property type="match status" value="1"/>
</dbReference>
<sequence>MVVMSFMGSKTFLLVVLVTSFLVFCVVNSNYFVVDVKRRADFAKFAKSAVPKQQYVLEECVLPRIDPWDPSIVAFIEPYKWMQQDNCSVTYPQITSLIEGYVRIVGDRHDILCDFRCLYPLSDYESTKGEWKSIADEPDCDIVEVRCKNKSSADGSYFYNYMHTQIFTSRWCFGDLPKSKVVLSEETRRHKCQPGKQIAQDQHYSKTKPDVHILVLDAVSHTQFLRSMQRTQMYLRERMEAISIPHLNKVGKNSRPNAYAFLMGQHSQPIAKNPMGPEISPAKDLSEWCQTPLDDHQFIGFQFQKQGYKTLMSEDMTQGVFNYFGCTGFIRAPVDHYMRPFHLRINASYKSYGNEIRDNVLSKSCKEWHHYHFEYLQQFLEKYEQQPKFSLTWLSYVAHDDKLENAFVFIMGDHGQRVGEIHETPIGVIEDNNPLLFMVLPKYLRENTHLLKNLRENSRQLISQYDVYATLTSIVKNGENMTPESKFDQLKTDEWDMLLHGSSMLYPFEKEQARHCGNLMIPFEVCQCQFQQANLTNSHSSLATRLANFVVEGINLALDSSEIGSMCATLKLDLNTPVQILELEPDKHTNVVFTTVPGNARLWTFVQADPTYQEFKLIANSTRMNSYDSQAFCVPDTNLIHFYRNFVQANLRLEELPITESTDFVLLDTLVLHSHTI</sequence>